<dbReference type="eggNOG" id="KOG2159">
    <property type="taxonomic scope" value="Eukaryota"/>
</dbReference>
<evidence type="ECO:0000259" key="8">
    <source>
        <dbReference type="Pfam" id="PF12627"/>
    </source>
</evidence>
<keyword evidence="4 6" id="KW-0694">RNA-binding</keyword>
<dbReference type="CDD" id="cd05398">
    <property type="entry name" value="NT_ClassII-CCAase"/>
    <property type="match status" value="1"/>
</dbReference>
<dbReference type="InterPro" id="IPR011989">
    <property type="entry name" value="ARM-like"/>
</dbReference>
<dbReference type="InterPro" id="IPR016024">
    <property type="entry name" value="ARM-type_fold"/>
</dbReference>
<dbReference type="AlphaFoldDB" id="A0A0A2VQG3"/>
<organism evidence="9 10">
    <name type="scientific">Beauveria bassiana D1-5</name>
    <dbReference type="NCBI Taxonomy" id="1245745"/>
    <lineage>
        <taxon>Eukaryota</taxon>
        <taxon>Fungi</taxon>
        <taxon>Dikarya</taxon>
        <taxon>Ascomycota</taxon>
        <taxon>Pezizomycotina</taxon>
        <taxon>Sordariomycetes</taxon>
        <taxon>Hypocreomycetidae</taxon>
        <taxon>Hypocreales</taxon>
        <taxon>Cordycipitaceae</taxon>
        <taxon>Beauveria</taxon>
    </lineage>
</organism>
<evidence type="ECO:0000256" key="4">
    <source>
        <dbReference type="ARBA" id="ARBA00022884"/>
    </source>
</evidence>
<dbReference type="OrthoDB" id="445712at2759"/>
<dbReference type="Gene3D" id="1.10.3090.10">
    <property type="entry name" value="cca-adding enzyme, domain 2"/>
    <property type="match status" value="1"/>
</dbReference>
<evidence type="ECO:0000256" key="5">
    <source>
        <dbReference type="ARBA" id="ARBA00034736"/>
    </source>
</evidence>
<dbReference type="FunFam" id="3.30.460.10:FF:000019">
    <property type="entry name" value="tRNA nucleotidyltransferase cca2"/>
    <property type="match status" value="1"/>
</dbReference>
<comment type="similarity">
    <text evidence="5">Belongs to the TTI2 family.</text>
</comment>
<gene>
    <name evidence="9" type="ORF">BBAD15_g4792</name>
</gene>
<proteinExistence type="inferred from homology"/>
<dbReference type="InterPro" id="IPR002646">
    <property type="entry name" value="PolA_pol_head_dom"/>
</dbReference>
<dbReference type="InterPro" id="IPR032828">
    <property type="entry name" value="PolyA_RNA-bd"/>
</dbReference>
<dbReference type="InterPro" id="IPR018870">
    <property type="entry name" value="Tti2"/>
</dbReference>
<dbReference type="GO" id="GO:0052927">
    <property type="term" value="F:CC tRNA cytidylyltransferase activity"/>
    <property type="evidence" value="ECO:0007669"/>
    <property type="project" value="TreeGrafter"/>
</dbReference>
<sequence length="1040" mass="115414">MSISTRIQLDPRERRLRNLLVDVARSVDGPSPVILRWAGGWVRDKLLGSASHDIDVAINSMTGGQFTAHLREHCQRPDVIAAHGLVDGDIGSPHTVARQPEKSKHLETAILRLFGLDLDFVNLRKETYADDSRNPQMEFGTAEEDALRRDATINALFYNLNTEEVEDFTGGLADMEKRIIRTPLEPLQTFKDDPLRVLRLVRFSSRLDFSIDEGTRRFMADASVLGALKAKISRERVGQELEKMLQDKHPRLALQLIDDIGLYHAIFTDPARPDMKKPDVTRWRVAYNGLDDILQTQTPGSIAATLIHTDEYRWIAWNLAAVSPWMRVQDPSGTKKKANALPPVGVVAREGYKAANKLTDIMAASHRHLDEILALKQDVLDGAAHIRERDRFGMAIRCWDAHGGSWRLQVLAALLAEALERLAVWPSAAVEGSSSGEHSTKRDAFIAEWQKFLDHLVDIDVMDAPQLKRLLDGRELAKALGVKPGKWTGQALDVCVAWQLRNPTETDPAPAIEEVQKRRKELARKMMSAEELLGGDNQSRLKELANDSTSVANIIKDLASEDTSLRRDAALKTLNRNFAAPSPSEENALIDALTDTLKEPRASEGGDALPWATISEAALVALYSLDAEAEHVDNVLLHIVPYTDADQPWTTESAAFTAERLLDRYLPGQRKQEFIVGSVLQSHLRPLFSKSSSSVTAEGRPALYHAPPSPAGFHAQKAAWKEAGPHIVTLFDWAVQASEVLPSYSQHHNISPSFPPPTTDNFYQPTTIKKHWPLYVPVLVTLAEDDDVAVRQRGLQILDVFLAKCPAEVLRTSGIDAVFRESVLPSLLFLPTLTPEAESVVLLRAAYRAVRTLALAADDPADGKRRSLLDRMLREGVLAGYFHASQHIRVVEVLMQAAAQIVEALQIYAVKHLQSLLDLFAPVLTDAFALAYPAAVVAAAQALNTTILNCWPRIVGTPHAEQVLNIVSRCWINIHDSDNDRNSSELEMLVKELTKTMTLMASLWKESDEPMPTEKLSQVVRKAPNLKPLFAAFQLDTSTA</sequence>
<dbReference type="GO" id="GO:0003723">
    <property type="term" value="F:RNA binding"/>
    <property type="evidence" value="ECO:0007669"/>
    <property type="project" value="UniProtKB-KW"/>
</dbReference>
<dbReference type="Pfam" id="PF10521">
    <property type="entry name" value="Tti2"/>
    <property type="match status" value="2"/>
</dbReference>
<dbReference type="EMBL" id="ANFO01000398">
    <property type="protein sequence ID" value="KGQ09843.1"/>
    <property type="molecule type" value="Genomic_DNA"/>
</dbReference>
<dbReference type="GO" id="GO:0000166">
    <property type="term" value="F:nucleotide binding"/>
    <property type="evidence" value="ECO:0007669"/>
    <property type="project" value="UniProtKB-KW"/>
</dbReference>
<feature type="domain" description="Poly A polymerase head" evidence="7">
    <location>
        <begin position="36"/>
        <end position="181"/>
    </location>
</feature>
<evidence type="ECO:0000256" key="2">
    <source>
        <dbReference type="ARBA" id="ARBA00022679"/>
    </source>
</evidence>
<dbReference type="GO" id="GO:0005739">
    <property type="term" value="C:mitochondrion"/>
    <property type="evidence" value="ECO:0007669"/>
    <property type="project" value="UniProtKB-ARBA"/>
</dbReference>
<dbReference type="GO" id="GO:0110078">
    <property type="term" value="C:TTT Hsp90 cochaperone complex"/>
    <property type="evidence" value="ECO:0007669"/>
    <property type="project" value="InterPro"/>
</dbReference>
<evidence type="ECO:0000256" key="1">
    <source>
        <dbReference type="ARBA" id="ARBA00007265"/>
    </source>
</evidence>
<protein>
    <submittedName>
        <fullName evidence="9">CCA tRNA nucleotidyltransferase</fullName>
    </submittedName>
</protein>
<comment type="caution">
    <text evidence="9">The sequence shown here is derived from an EMBL/GenBank/DDBJ whole genome shotgun (WGS) entry which is preliminary data.</text>
</comment>
<dbReference type="Gene3D" id="1.25.10.10">
    <property type="entry name" value="Leucine-rich Repeat Variant"/>
    <property type="match status" value="1"/>
</dbReference>
<dbReference type="Pfam" id="PF12627">
    <property type="entry name" value="PolyA_pol_RNAbd"/>
    <property type="match status" value="1"/>
</dbReference>
<reference evidence="9 10" key="1">
    <citation type="submission" date="2012-10" db="EMBL/GenBank/DDBJ databases">
        <title>Genome sequencing and analysis of entomopathogenic fungi Beauveria bassiana D1-5.</title>
        <authorList>
            <person name="Li Q."/>
            <person name="Wang L."/>
            <person name="Zhang Z."/>
            <person name="Wang Q."/>
            <person name="Ren J."/>
            <person name="Wang M."/>
            <person name="Xu W."/>
            <person name="Wang J."/>
            <person name="Lu Y."/>
            <person name="Du Q."/>
            <person name="Sun Z."/>
        </authorList>
    </citation>
    <scope>NUCLEOTIDE SEQUENCE [LARGE SCALE GENOMIC DNA]</scope>
    <source>
        <strain evidence="9 10">D1-5</strain>
    </source>
</reference>
<dbReference type="PANTHER" id="PTHR13734:SF5">
    <property type="entry name" value="CCA TRNA NUCLEOTIDYLTRANSFERASE, MITOCHONDRIAL"/>
    <property type="match status" value="1"/>
</dbReference>
<dbReference type="Gene3D" id="3.30.460.10">
    <property type="entry name" value="Beta Polymerase, domain 2"/>
    <property type="match status" value="1"/>
</dbReference>
<keyword evidence="2 6" id="KW-0808">Transferase</keyword>
<dbReference type="GO" id="GO:0052929">
    <property type="term" value="F:ATP:3'-cytidine-cytidine-tRNA adenylyltransferase activity"/>
    <property type="evidence" value="ECO:0007669"/>
    <property type="project" value="TreeGrafter"/>
</dbReference>
<dbReference type="Proteomes" id="UP000030106">
    <property type="component" value="Unassembled WGS sequence"/>
</dbReference>
<comment type="similarity">
    <text evidence="1 6">Belongs to the tRNA nucleotidyltransferase/poly(A) polymerase family.</text>
</comment>
<evidence type="ECO:0000259" key="7">
    <source>
        <dbReference type="Pfam" id="PF01743"/>
    </source>
</evidence>
<dbReference type="SUPFAM" id="SSF81301">
    <property type="entry name" value="Nucleotidyltransferase"/>
    <property type="match status" value="1"/>
</dbReference>
<keyword evidence="3" id="KW-0547">Nucleotide-binding</keyword>
<name>A0A0A2VQG3_BEABA</name>
<dbReference type="SUPFAM" id="SSF48371">
    <property type="entry name" value="ARM repeat"/>
    <property type="match status" value="1"/>
</dbReference>
<accession>A0A0A2VQG3</accession>
<evidence type="ECO:0000256" key="6">
    <source>
        <dbReference type="RuleBase" id="RU003953"/>
    </source>
</evidence>
<dbReference type="Pfam" id="PF01743">
    <property type="entry name" value="PolyA_pol"/>
    <property type="match status" value="1"/>
</dbReference>
<evidence type="ECO:0000313" key="9">
    <source>
        <dbReference type="EMBL" id="KGQ09843.1"/>
    </source>
</evidence>
<feature type="domain" description="tRNA nucleotidyltransferase/poly(A) polymerase RNA and SrmB- binding" evidence="8">
    <location>
        <begin position="208"/>
        <end position="267"/>
    </location>
</feature>
<dbReference type="SUPFAM" id="SSF81891">
    <property type="entry name" value="Poly A polymerase C-terminal region-like"/>
    <property type="match status" value="1"/>
</dbReference>
<dbReference type="GO" id="GO:0001680">
    <property type="term" value="P:tRNA 3'-terminal CCA addition"/>
    <property type="evidence" value="ECO:0007669"/>
    <property type="project" value="TreeGrafter"/>
</dbReference>
<evidence type="ECO:0000313" key="10">
    <source>
        <dbReference type="Proteomes" id="UP000030106"/>
    </source>
</evidence>
<dbReference type="HOGENOM" id="CLU_011026_0_0_1"/>
<evidence type="ECO:0000256" key="3">
    <source>
        <dbReference type="ARBA" id="ARBA00022741"/>
    </source>
</evidence>
<dbReference type="STRING" id="1245745.A0A0A2VQG3"/>
<dbReference type="PANTHER" id="PTHR13734">
    <property type="entry name" value="TRNA-NUCLEOTIDYLTRANSFERASE"/>
    <property type="match status" value="1"/>
</dbReference>
<dbReference type="InterPro" id="IPR043519">
    <property type="entry name" value="NT_sf"/>
</dbReference>